<organism evidence="2 3">
    <name type="scientific">Ladona fulva</name>
    <name type="common">Scarce chaser dragonfly</name>
    <name type="synonym">Libellula fulva</name>
    <dbReference type="NCBI Taxonomy" id="123851"/>
    <lineage>
        <taxon>Eukaryota</taxon>
        <taxon>Metazoa</taxon>
        <taxon>Ecdysozoa</taxon>
        <taxon>Arthropoda</taxon>
        <taxon>Hexapoda</taxon>
        <taxon>Insecta</taxon>
        <taxon>Pterygota</taxon>
        <taxon>Palaeoptera</taxon>
        <taxon>Odonata</taxon>
        <taxon>Epiprocta</taxon>
        <taxon>Anisoptera</taxon>
        <taxon>Libelluloidea</taxon>
        <taxon>Libellulidae</taxon>
        <taxon>Ladona</taxon>
    </lineage>
</organism>
<keyword evidence="1" id="KW-1133">Transmembrane helix</keyword>
<dbReference type="Proteomes" id="UP000792457">
    <property type="component" value="Unassembled WGS sequence"/>
</dbReference>
<keyword evidence="1" id="KW-0472">Membrane</keyword>
<comment type="caution">
    <text evidence="2">The sequence shown here is derived from an EMBL/GenBank/DDBJ whole genome shotgun (WGS) entry which is preliminary data.</text>
</comment>
<sequence>YDPLSATFFAISLGTGVYNVEPFRDLSWGIFSYAINMVYHFAFLQTLALVRVIDFRSEPESVTLPCSKGSVSRQLLPKHCSIPSITFMSHCGQGTLYLCILYVFIINSKRRIFLQPQTSST</sequence>
<reference evidence="2" key="2">
    <citation type="submission" date="2017-10" db="EMBL/GenBank/DDBJ databases">
        <title>Ladona fulva Genome sequencing and assembly.</title>
        <authorList>
            <person name="Murali S."/>
            <person name="Richards S."/>
            <person name="Bandaranaike D."/>
            <person name="Bellair M."/>
            <person name="Blankenburg K."/>
            <person name="Chao H."/>
            <person name="Dinh H."/>
            <person name="Doddapaneni H."/>
            <person name="Dugan-Rocha S."/>
            <person name="Elkadiri S."/>
            <person name="Gnanaolivu R."/>
            <person name="Hernandez B."/>
            <person name="Skinner E."/>
            <person name="Javaid M."/>
            <person name="Lee S."/>
            <person name="Li M."/>
            <person name="Ming W."/>
            <person name="Munidasa M."/>
            <person name="Muniz J."/>
            <person name="Nguyen L."/>
            <person name="Hughes D."/>
            <person name="Osuji N."/>
            <person name="Pu L.-L."/>
            <person name="Puazo M."/>
            <person name="Qu C."/>
            <person name="Quiroz J."/>
            <person name="Raj R."/>
            <person name="Weissenberger G."/>
            <person name="Xin Y."/>
            <person name="Zou X."/>
            <person name="Han Y."/>
            <person name="Worley K."/>
            <person name="Muzny D."/>
            <person name="Gibbs R."/>
        </authorList>
    </citation>
    <scope>NUCLEOTIDE SEQUENCE</scope>
    <source>
        <strain evidence="2">Sampled in the wild</strain>
    </source>
</reference>
<feature type="transmembrane region" description="Helical" evidence="1">
    <location>
        <begin position="30"/>
        <end position="50"/>
    </location>
</feature>
<keyword evidence="3" id="KW-1185">Reference proteome</keyword>
<protein>
    <submittedName>
        <fullName evidence="2">Uncharacterized protein</fullName>
    </submittedName>
</protein>
<feature type="non-terminal residue" evidence="2">
    <location>
        <position position="1"/>
    </location>
</feature>
<dbReference type="EMBL" id="KZ308359">
    <property type="protein sequence ID" value="KAG8228096.1"/>
    <property type="molecule type" value="Genomic_DNA"/>
</dbReference>
<proteinExistence type="predicted"/>
<evidence type="ECO:0000256" key="1">
    <source>
        <dbReference type="SAM" id="Phobius"/>
    </source>
</evidence>
<accession>A0A8K0NZR6</accession>
<evidence type="ECO:0000313" key="3">
    <source>
        <dbReference type="Proteomes" id="UP000792457"/>
    </source>
</evidence>
<dbReference type="OrthoDB" id="17328at2759"/>
<evidence type="ECO:0000313" key="2">
    <source>
        <dbReference type="EMBL" id="KAG8228096.1"/>
    </source>
</evidence>
<name>A0A8K0NZR6_LADFU</name>
<reference evidence="2" key="1">
    <citation type="submission" date="2013-04" db="EMBL/GenBank/DDBJ databases">
        <authorList>
            <person name="Qu J."/>
            <person name="Murali S.C."/>
            <person name="Bandaranaike D."/>
            <person name="Bellair M."/>
            <person name="Blankenburg K."/>
            <person name="Chao H."/>
            <person name="Dinh H."/>
            <person name="Doddapaneni H."/>
            <person name="Downs B."/>
            <person name="Dugan-Rocha S."/>
            <person name="Elkadiri S."/>
            <person name="Gnanaolivu R.D."/>
            <person name="Hernandez B."/>
            <person name="Javaid M."/>
            <person name="Jayaseelan J.C."/>
            <person name="Lee S."/>
            <person name="Li M."/>
            <person name="Ming W."/>
            <person name="Munidasa M."/>
            <person name="Muniz J."/>
            <person name="Nguyen L."/>
            <person name="Ongeri F."/>
            <person name="Osuji N."/>
            <person name="Pu L.-L."/>
            <person name="Puazo M."/>
            <person name="Qu C."/>
            <person name="Quiroz J."/>
            <person name="Raj R."/>
            <person name="Weissenberger G."/>
            <person name="Xin Y."/>
            <person name="Zou X."/>
            <person name="Han Y."/>
            <person name="Richards S."/>
            <person name="Worley K."/>
            <person name="Muzny D."/>
            <person name="Gibbs R."/>
        </authorList>
    </citation>
    <scope>NUCLEOTIDE SEQUENCE</scope>
    <source>
        <strain evidence="2">Sampled in the wild</strain>
    </source>
</reference>
<gene>
    <name evidence="2" type="ORF">J437_LFUL000098</name>
</gene>
<keyword evidence="1" id="KW-0812">Transmembrane</keyword>
<dbReference type="AlphaFoldDB" id="A0A8K0NZR6"/>